<keyword evidence="2" id="KW-1185">Reference proteome</keyword>
<dbReference type="EMBL" id="JAAALK010000284">
    <property type="protein sequence ID" value="KAG8067954.1"/>
    <property type="molecule type" value="Genomic_DNA"/>
</dbReference>
<protein>
    <submittedName>
        <fullName evidence="1">Uncharacterized protein</fullName>
    </submittedName>
</protein>
<dbReference type="AlphaFoldDB" id="A0A8J5W123"/>
<sequence length="128" mass="14390">MDDPGTPHAARRLAEEGEWRVASVARPGWSWTGGQKQRKRCSAAIQVSGGVLQLHTASVLSILVEYEFLLVDKFWNFNVKIKNTIELSILIYLLDHKQTDYPYTVERGLCLTRVTKNREQGASAGALF</sequence>
<comment type="caution">
    <text evidence="1">The sequence shown here is derived from an EMBL/GenBank/DDBJ whole genome shotgun (WGS) entry which is preliminary data.</text>
</comment>
<gene>
    <name evidence="1" type="ORF">GUJ93_ZPchr0005g15286</name>
</gene>
<dbReference type="Proteomes" id="UP000729402">
    <property type="component" value="Unassembled WGS sequence"/>
</dbReference>
<name>A0A8J5W123_ZIZPA</name>
<accession>A0A8J5W123</accession>
<evidence type="ECO:0000313" key="1">
    <source>
        <dbReference type="EMBL" id="KAG8067954.1"/>
    </source>
</evidence>
<evidence type="ECO:0000313" key="2">
    <source>
        <dbReference type="Proteomes" id="UP000729402"/>
    </source>
</evidence>
<proteinExistence type="predicted"/>
<organism evidence="1 2">
    <name type="scientific">Zizania palustris</name>
    <name type="common">Northern wild rice</name>
    <dbReference type="NCBI Taxonomy" id="103762"/>
    <lineage>
        <taxon>Eukaryota</taxon>
        <taxon>Viridiplantae</taxon>
        <taxon>Streptophyta</taxon>
        <taxon>Embryophyta</taxon>
        <taxon>Tracheophyta</taxon>
        <taxon>Spermatophyta</taxon>
        <taxon>Magnoliopsida</taxon>
        <taxon>Liliopsida</taxon>
        <taxon>Poales</taxon>
        <taxon>Poaceae</taxon>
        <taxon>BOP clade</taxon>
        <taxon>Oryzoideae</taxon>
        <taxon>Oryzeae</taxon>
        <taxon>Zizaniinae</taxon>
        <taxon>Zizania</taxon>
    </lineage>
</organism>
<reference evidence="1" key="2">
    <citation type="submission" date="2021-02" db="EMBL/GenBank/DDBJ databases">
        <authorList>
            <person name="Kimball J.A."/>
            <person name="Haas M.W."/>
            <person name="Macchietto M."/>
            <person name="Kono T."/>
            <person name="Duquette J."/>
            <person name="Shao M."/>
        </authorList>
    </citation>
    <scope>NUCLEOTIDE SEQUENCE</scope>
    <source>
        <tissue evidence="1">Fresh leaf tissue</tissue>
    </source>
</reference>
<reference evidence="1" key="1">
    <citation type="journal article" date="2021" name="bioRxiv">
        <title>Whole Genome Assembly and Annotation of Northern Wild Rice, Zizania palustris L., Supports a Whole Genome Duplication in the Zizania Genus.</title>
        <authorList>
            <person name="Haas M."/>
            <person name="Kono T."/>
            <person name="Macchietto M."/>
            <person name="Millas R."/>
            <person name="McGilp L."/>
            <person name="Shao M."/>
            <person name="Duquette J."/>
            <person name="Hirsch C.N."/>
            <person name="Kimball J."/>
        </authorList>
    </citation>
    <scope>NUCLEOTIDE SEQUENCE</scope>
    <source>
        <tissue evidence="1">Fresh leaf tissue</tissue>
    </source>
</reference>